<dbReference type="AlphaFoldDB" id="A0A1D8TV32"/>
<accession>A0A1D8TV32</accession>
<organism evidence="1 2">
    <name type="scientific">Moorena producens PAL-8-15-08-1</name>
    <dbReference type="NCBI Taxonomy" id="1458985"/>
    <lineage>
        <taxon>Bacteria</taxon>
        <taxon>Bacillati</taxon>
        <taxon>Cyanobacteriota</taxon>
        <taxon>Cyanophyceae</taxon>
        <taxon>Coleofasciculales</taxon>
        <taxon>Coleofasciculaceae</taxon>
        <taxon>Moorena</taxon>
    </lineage>
</organism>
<sequence>MGRWLIAREATVNLQPTCNLQPTTCNLQPATCNLKPETWKLQPKPFTLRRILLNVVIKKPGQDRENC</sequence>
<dbReference type="KEGG" id="mpro:BJP34_19855"/>
<dbReference type="EMBL" id="CP017599">
    <property type="protein sequence ID" value="AOX01393.1"/>
    <property type="molecule type" value="Genomic_DNA"/>
</dbReference>
<protein>
    <submittedName>
        <fullName evidence="1">Uncharacterized protein</fullName>
    </submittedName>
</protein>
<proteinExistence type="predicted"/>
<evidence type="ECO:0000313" key="1">
    <source>
        <dbReference type="EMBL" id="AOX01393.1"/>
    </source>
</evidence>
<name>A0A1D8TV32_9CYAN</name>
<gene>
    <name evidence="1" type="ORF">BJP34_19855</name>
</gene>
<evidence type="ECO:0000313" key="2">
    <source>
        <dbReference type="Proteomes" id="UP000177870"/>
    </source>
</evidence>
<dbReference type="RefSeq" id="WP_070393835.1">
    <property type="nucleotide sequence ID" value="NZ_CP017599.1"/>
</dbReference>
<dbReference type="Proteomes" id="UP000177870">
    <property type="component" value="Chromosome"/>
</dbReference>
<reference evidence="2" key="1">
    <citation type="submission" date="2016-10" db="EMBL/GenBank/DDBJ databases">
        <title>Comparative genomics uncovers the prolific and rare metabolic potential of the cyanobacterial genus Moorea.</title>
        <authorList>
            <person name="Leao T."/>
            <person name="Castelao G."/>
            <person name="Korobeynikov A."/>
            <person name="Monroe E.A."/>
            <person name="Podell S."/>
            <person name="Glukhov E."/>
            <person name="Allen E."/>
            <person name="Gerwick W.H."/>
            <person name="Gerwick L."/>
        </authorList>
    </citation>
    <scope>NUCLEOTIDE SEQUENCE [LARGE SCALE GENOMIC DNA]</scope>
    <source>
        <strain evidence="2">PAL-8-15-08-1</strain>
    </source>
</reference>